<dbReference type="InterPro" id="IPR058548">
    <property type="entry name" value="MlaB-like_STAS"/>
</dbReference>
<evidence type="ECO:0000313" key="3">
    <source>
        <dbReference type="Proteomes" id="UP000324392"/>
    </source>
</evidence>
<dbReference type="AlphaFoldDB" id="A0A455VEH8"/>
<organism evidence="2 3">
    <name type="scientific">Serratia symbiotica</name>
    <dbReference type="NCBI Taxonomy" id="138074"/>
    <lineage>
        <taxon>Bacteria</taxon>
        <taxon>Pseudomonadati</taxon>
        <taxon>Pseudomonadota</taxon>
        <taxon>Gammaproteobacteria</taxon>
        <taxon>Enterobacterales</taxon>
        <taxon>Yersiniaceae</taxon>
        <taxon>Serratia</taxon>
    </lineage>
</organism>
<evidence type="ECO:0000259" key="1">
    <source>
        <dbReference type="PROSITE" id="PS50801"/>
    </source>
</evidence>
<dbReference type="EMBL" id="AP019531">
    <property type="protein sequence ID" value="BBI91392.1"/>
    <property type="molecule type" value="Genomic_DNA"/>
</dbReference>
<dbReference type="PROSITE" id="PS50801">
    <property type="entry name" value="STAS"/>
    <property type="match status" value="1"/>
</dbReference>
<name>A0A455VEH8_9GAMM</name>
<protein>
    <submittedName>
        <fullName evidence="2">Uncharacterized protein mlaB</fullName>
    </submittedName>
</protein>
<accession>A0A455VEH8</accession>
<dbReference type="CDD" id="cd07043">
    <property type="entry name" value="STAS_anti-anti-sigma_factors"/>
    <property type="match status" value="1"/>
</dbReference>
<reference evidence="2 3" key="1">
    <citation type="submission" date="2019-03" db="EMBL/GenBank/DDBJ databases">
        <title>The genome sequence of Candidatus Serratia symbiotica strain IS.</title>
        <authorList>
            <person name="Nikoh N."/>
            <person name="Koga R."/>
            <person name="Oshima K."/>
            <person name="Hattori M."/>
            <person name="Fukatsu T."/>
        </authorList>
    </citation>
    <scope>NUCLEOTIDE SEQUENCE [LARGE SCALE GENOMIC DNA]</scope>
    <source>
        <strain evidence="2 3">IS</strain>
    </source>
</reference>
<dbReference type="InterPro" id="IPR049743">
    <property type="entry name" value="MlaB"/>
</dbReference>
<feature type="domain" description="STAS" evidence="1">
    <location>
        <begin position="42"/>
        <end position="113"/>
    </location>
</feature>
<dbReference type="PANTHER" id="PTHR35849">
    <property type="entry name" value="BLR2341 PROTEIN"/>
    <property type="match status" value="1"/>
</dbReference>
<dbReference type="PANTHER" id="PTHR35849:SF1">
    <property type="entry name" value="INTERMEMBRANE PHOSPHOLIPID TRANSPORT SYSTEM BINDING PROTEIN MLAB"/>
    <property type="match status" value="1"/>
</dbReference>
<evidence type="ECO:0000313" key="2">
    <source>
        <dbReference type="EMBL" id="BBI91392.1"/>
    </source>
</evidence>
<proteinExistence type="predicted"/>
<dbReference type="SUPFAM" id="SSF52091">
    <property type="entry name" value="SpoIIaa-like"/>
    <property type="match status" value="1"/>
</dbReference>
<dbReference type="InterPro" id="IPR002645">
    <property type="entry name" value="STAS_dom"/>
</dbReference>
<dbReference type="InterPro" id="IPR036513">
    <property type="entry name" value="STAS_dom_sf"/>
</dbReference>
<dbReference type="Gene3D" id="3.30.750.24">
    <property type="entry name" value="STAS domain"/>
    <property type="match status" value="1"/>
</dbReference>
<sequence length="119" mass="13303">MSAALSYESQLQTLILRGVLDRETLLPLWQQRGALIADKTEIDVAQLQRVDSAGLALLVHLRAHQHQRGVELKISGATDRLRTLVALYNLQTIMPVSGIFRCFNTINLRQTSVEQGLLL</sequence>
<dbReference type="NCBIfam" id="NF033618">
    <property type="entry name" value="mlaB_1"/>
    <property type="match status" value="1"/>
</dbReference>
<dbReference type="Proteomes" id="UP000324392">
    <property type="component" value="Chromosome"/>
</dbReference>
<dbReference type="InterPro" id="IPR052746">
    <property type="entry name" value="MlaB_ABC_Transporter"/>
</dbReference>
<dbReference type="Pfam" id="PF13466">
    <property type="entry name" value="STAS_2"/>
    <property type="match status" value="1"/>
</dbReference>
<gene>
    <name evidence="2" type="primary">mlaB</name>
    <name evidence="2" type="ORF">SSYIS1_05770</name>
</gene>
<dbReference type="RefSeq" id="WP_149590576.1">
    <property type="nucleotide sequence ID" value="NZ_AP019531.1"/>
</dbReference>